<reference evidence="5" key="1">
    <citation type="journal article" date="2015" name="Proc. Natl. Acad. Sci. U.S.A.">
        <title>Genome sequence of the Asian Tiger mosquito, Aedes albopictus, reveals insights into its biology, genetics, and evolution.</title>
        <authorList>
            <person name="Chen X.G."/>
            <person name="Jiang X."/>
            <person name="Gu J."/>
            <person name="Xu M."/>
            <person name="Wu Y."/>
            <person name="Deng Y."/>
            <person name="Zhang C."/>
            <person name="Bonizzoni M."/>
            <person name="Dermauw W."/>
            <person name="Vontas J."/>
            <person name="Armbruster P."/>
            <person name="Huang X."/>
            <person name="Yang Y."/>
            <person name="Zhang H."/>
            <person name="He W."/>
            <person name="Peng H."/>
            <person name="Liu Y."/>
            <person name="Wu K."/>
            <person name="Chen J."/>
            <person name="Lirakis M."/>
            <person name="Topalis P."/>
            <person name="Van Leeuwen T."/>
            <person name="Hall A.B."/>
            <person name="Jiang X."/>
            <person name="Thorpe C."/>
            <person name="Mueller R.L."/>
            <person name="Sun C."/>
            <person name="Waterhouse R.M."/>
            <person name="Yan G."/>
            <person name="Tu Z.J."/>
            <person name="Fang X."/>
            <person name="James A.A."/>
        </authorList>
    </citation>
    <scope>NUCLEOTIDE SEQUENCE [LARGE SCALE GENOMIC DNA]</scope>
    <source>
        <strain evidence="5">Foshan</strain>
    </source>
</reference>
<keyword evidence="3" id="KW-0732">Signal</keyword>
<feature type="compositionally biased region" description="Basic and acidic residues" evidence="1">
    <location>
        <begin position="46"/>
        <end position="60"/>
    </location>
</feature>
<keyword evidence="2" id="KW-0812">Transmembrane</keyword>
<feature type="compositionally biased region" description="Gly residues" evidence="1">
    <location>
        <begin position="433"/>
        <end position="446"/>
    </location>
</feature>
<feature type="region of interest" description="Disordered" evidence="1">
    <location>
        <begin position="196"/>
        <end position="221"/>
    </location>
</feature>
<keyword evidence="5" id="KW-1185">Reference proteome</keyword>
<feature type="compositionally biased region" description="Polar residues" evidence="1">
    <location>
        <begin position="34"/>
        <end position="45"/>
    </location>
</feature>
<evidence type="ECO:0000256" key="1">
    <source>
        <dbReference type="SAM" id="MobiDB-lite"/>
    </source>
</evidence>
<feature type="compositionally biased region" description="Polar residues" evidence="1">
    <location>
        <begin position="73"/>
        <end position="85"/>
    </location>
</feature>
<dbReference type="PANTHER" id="PTHR35711">
    <property type="entry name" value="EXPRESSED PROTEIN"/>
    <property type="match status" value="1"/>
</dbReference>
<dbReference type="EnsemblMetazoa" id="AALFPA23_001884.R39083">
    <property type="protein sequence ID" value="AALFPA23_001884.P39083"/>
    <property type="gene ID" value="AALFPA23_001884"/>
</dbReference>
<feature type="region of interest" description="Disordered" evidence="1">
    <location>
        <begin position="406"/>
        <end position="483"/>
    </location>
</feature>
<accession>A0ABM1XQI0</accession>
<sequence>MKATNFILLLCLVHLTTAKPFLENLLIQVAHSLSSSTPDDPNSHVSDFRAQPRADSRSENYEVEPMDDDDKNSTVTEQQDESLSPTPAPGILSNVKGFRLFPWQRSDNNSTELYSDIIGNIIGSARERITAAFQRLISPLQRHRQLYHRQQEQMQPHQSDAPSENLMNSLIKNETSKTDSSSTTVATVVEDEFKLSSNASELPSQEKMNHDESATKDKEISSDAVDQMAENKNNDQVETSSEFVGLALPIEESNHQPKVSFHLDSDYAFEANESGIIGPIQAEKGFLAKRLEHISKRLNETRNQFRARTIQAVSSLVPLVQLVAERRRRGRKIVNSLETETTSGGSVGNYGTAKNNEENNFPLPPHLSRLSSNLLALHPRSKERRAALVFQNAFNNYAQLVINGRNASTGDGNSISNTIEQKDGNGNYSAGGDAAGDGVNIGGVGEEGSANHVDGDNADNDDNDDDDDDDANDDDDEYGNKDDIGIAGTVSAAAGEEVIDNNVSSRASRISATERMNMQSMATVGILILEVFGSIAGLTWGAFNQLQLLFP</sequence>
<evidence type="ECO:0000313" key="5">
    <source>
        <dbReference type="Proteomes" id="UP000069940"/>
    </source>
</evidence>
<feature type="transmembrane region" description="Helical" evidence="2">
    <location>
        <begin position="524"/>
        <end position="543"/>
    </location>
</feature>
<keyword evidence="2" id="KW-1133">Transmembrane helix</keyword>
<proteinExistence type="predicted"/>
<feature type="compositionally biased region" description="Acidic residues" evidence="1">
    <location>
        <begin position="456"/>
        <end position="477"/>
    </location>
</feature>
<evidence type="ECO:0000256" key="2">
    <source>
        <dbReference type="SAM" id="Phobius"/>
    </source>
</evidence>
<feature type="compositionally biased region" description="Acidic residues" evidence="1">
    <location>
        <begin position="61"/>
        <end position="70"/>
    </location>
</feature>
<feature type="chain" id="PRO_5045431459" evidence="3">
    <location>
        <begin position="19"/>
        <end position="551"/>
    </location>
</feature>
<feature type="region of interest" description="Disordered" evidence="1">
    <location>
        <begin position="34"/>
        <end position="90"/>
    </location>
</feature>
<protein>
    <submittedName>
        <fullName evidence="4">Uncharacterized protein</fullName>
    </submittedName>
</protein>
<reference evidence="4" key="2">
    <citation type="submission" date="2025-05" db="UniProtKB">
        <authorList>
            <consortium name="EnsemblMetazoa"/>
        </authorList>
    </citation>
    <scope>IDENTIFICATION</scope>
    <source>
        <strain evidence="4">Foshan</strain>
    </source>
</reference>
<evidence type="ECO:0000313" key="4">
    <source>
        <dbReference type="EnsemblMetazoa" id="AALFPA23_001884.P39083"/>
    </source>
</evidence>
<dbReference type="PANTHER" id="PTHR35711:SF1">
    <property type="entry name" value="ECTODERMAL, ISOFORM F"/>
    <property type="match status" value="1"/>
</dbReference>
<feature type="compositionally biased region" description="Basic and acidic residues" evidence="1">
    <location>
        <begin position="207"/>
        <end position="221"/>
    </location>
</feature>
<dbReference type="RefSeq" id="XP_029719201.2">
    <property type="nucleotide sequence ID" value="XM_029863341.2"/>
</dbReference>
<feature type="compositionally biased region" description="Polar residues" evidence="1">
    <location>
        <begin position="406"/>
        <end position="428"/>
    </location>
</feature>
<feature type="signal peptide" evidence="3">
    <location>
        <begin position="1"/>
        <end position="18"/>
    </location>
</feature>
<evidence type="ECO:0000256" key="3">
    <source>
        <dbReference type="SAM" id="SignalP"/>
    </source>
</evidence>
<keyword evidence="2" id="KW-0472">Membrane</keyword>
<dbReference type="Proteomes" id="UP000069940">
    <property type="component" value="Unassembled WGS sequence"/>
</dbReference>
<organism evidence="4 5">
    <name type="scientific">Aedes albopictus</name>
    <name type="common">Asian tiger mosquito</name>
    <name type="synonym">Stegomyia albopicta</name>
    <dbReference type="NCBI Taxonomy" id="7160"/>
    <lineage>
        <taxon>Eukaryota</taxon>
        <taxon>Metazoa</taxon>
        <taxon>Ecdysozoa</taxon>
        <taxon>Arthropoda</taxon>
        <taxon>Hexapoda</taxon>
        <taxon>Insecta</taxon>
        <taxon>Pterygota</taxon>
        <taxon>Neoptera</taxon>
        <taxon>Endopterygota</taxon>
        <taxon>Diptera</taxon>
        <taxon>Nematocera</taxon>
        <taxon>Culicoidea</taxon>
        <taxon>Culicidae</taxon>
        <taxon>Culicinae</taxon>
        <taxon>Aedini</taxon>
        <taxon>Aedes</taxon>
        <taxon>Stegomyia</taxon>
    </lineage>
</organism>
<name>A0ABM1XQI0_AEDAL</name>
<dbReference type="GeneID" id="109404999"/>